<feature type="transmembrane region" description="Helical" evidence="1">
    <location>
        <begin position="435"/>
        <end position="451"/>
    </location>
</feature>
<feature type="transmembrane region" description="Helical" evidence="1">
    <location>
        <begin position="126"/>
        <end position="147"/>
    </location>
</feature>
<evidence type="ECO:0000313" key="3">
    <source>
        <dbReference type="Proteomes" id="UP000192315"/>
    </source>
</evidence>
<gene>
    <name evidence="2" type="ORF">SAMN02745355_0951</name>
</gene>
<feature type="transmembrane region" description="Helical" evidence="1">
    <location>
        <begin position="36"/>
        <end position="57"/>
    </location>
</feature>
<feature type="transmembrane region" description="Helical" evidence="1">
    <location>
        <begin position="69"/>
        <end position="87"/>
    </location>
</feature>
<organism evidence="2 3">
    <name type="scientific">Picrophilus torridus (strain ATCC 700027 / DSM 9790 / JCM 10055 / NBRC 100828 / KAW 2/3)</name>
    <dbReference type="NCBI Taxonomy" id="1122961"/>
    <lineage>
        <taxon>Archaea</taxon>
        <taxon>Methanobacteriati</taxon>
        <taxon>Thermoplasmatota</taxon>
        <taxon>Thermoplasmata</taxon>
        <taxon>Thermoplasmatales</taxon>
        <taxon>Picrophilaceae</taxon>
        <taxon>Picrophilus</taxon>
    </lineage>
</organism>
<feature type="transmembrane region" description="Helical" evidence="1">
    <location>
        <begin position="386"/>
        <end position="405"/>
    </location>
</feature>
<feature type="transmembrane region" description="Helical" evidence="1">
    <location>
        <begin position="93"/>
        <end position="110"/>
    </location>
</feature>
<feature type="transmembrane region" description="Helical" evidence="1">
    <location>
        <begin position="412"/>
        <end position="429"/>
    </location>
</feature>
<sequence>MVNMSPNERITVNEISILFFIIPLILFGFFGYLNIYAIILESLSIILSFIFLFISNINIETKKINYEEIFIITGFIMVFATITFLPLYIYYKIIILTGISAFFIYMIYKFRNNSIYSGFERLRNPVLIYTIITLVTFSGIILANIFIKYGIGDEYIIDSYASMKFLSGKNPYIPENMSGLFSYFSNFNLDYSTPIMTGGYVHIMDYPALAFIVYLPYKYIGRFSYTIISGLSIIPFILIYKSIENKKLALFAMMSLLINIPFLYVSYAALIGILWASMLMISYYYINKNIGLSGIFFGLAVSAKQFPAIIFPFMLYMIYRESGLKAAAKWVSFIIMVFLLINGYFIYLSPVHYIKAVLAPEILDIYGIGYGISQISFLGYAYIPKLFFSIAFFGSIILFLILYIMRYDEFKYALFVFPVLIMFFNYRVLLQYFTYWPIISIIGLESVPYARKIRIDLKTVKRVSTYAFSILLVLIIVFIPVNILHENTVHFDSLSLERGDNSTFIYVTVTYTGKVPTEILFRGIINQTNYNGIIFNENKTIVYPGETVTIKLMPVRGEKIPSNFVVRMVAYYKNNLGYSNYMVKNNKVYRISDLLYIPPQNKLSLNPIQP</sequence>
<keyword evidence="3" id="KW-1185">Reference proteome</keyword>
<feature type="transmembrane region" description="Helical" evidence="1">
    <location>
        <begin position="12"/>
        <end position="30"/>
    </location>
</feature>
<reference evidence="2 3" key="1">
    <citation type="submission" date="2017-04" db="EMBL/GenBank/DDBJ databases">
        <authorList>
            <person name="Varghese N."/>
            <person name="Submissions S."/>
        </authorList>
    </citation>
    <scope>NUCLEOTIDE SEQUENCE [LARGE SCALE GENOMIC DNA]</scope>
    <source>
        <strain evidence="2 3">DSM 9789</strain>
    </source>
</reference>
<dbReference type="Proteomes" id="UP000192315">
    <property type="component" value="Unassembled WGS sequence"/>
</dbReference>
<feature type="transmembrane region" description="Helical" evidence="1">
    <location>
        <begin position="219"/>
        <end position="240"/>
    </location>
</feature>
<keyword evidence="1" id="KW-1133">Transmembrane helix</keyword>
<feature type="transmembrane region" description="Helical" evidence="1">
    <location>
        <begin position="463"/>
        <end position="484"/>
    </location>
</feature>
<accession>A0A8G2L7E5</accession>
<feature type="transmembrane region" description="Helical" evidence="1">
    <location>
        <begin position="261"/>
        <end position="286"/>
    </location>
</feature>
<dbReference type="AlphaFoldDB" id="A0A8G2L7E5"/>
<feature type="transmembrane region" description="Helical" evidence="1">
    <location>
        <begin position="330"/>
        <end position="348"/>
    </location>
</feature>
<proteinExistence type="predicted"/>
<evidence type="ECO:0000256" key="1">
    <source>
        <dbReference type="SAM" id="Phobius"/>
    </source>
</evidence>
<keyword evidence="1" id="KW-0472">Membrane</keyword>
<feature type="transmembrane region" description="Helical" evidence="1">
    <location>
        <begin position="292"/>
        <end position="318"/>
    </location>
</feature>
<protein>
    <submittedName>
        <fullName evidence="2">Uncharacterized membrane protein</fullName>
    </submittedName>
</protein>
<evidence type="ECO:0000313" key="2">
    <source>
        <dbReference type="EMBL" id="SMD31032.1"/>
    </source>
</evidence>
<dbReference type="EMBL" id="FWYE01000002">
    <property type="protein sequence ID" value="SMD31032.1"/>
    <property type="molecule type" value="Genomic_DNA"/>
</dbReference>
<keyword evidence="1" id="KW-0812">Transmembrane</keyword>
<comment type="caution">
    <text evidence="2">The sequence shown here is derived from an EMBL/GenBank/DDBJ whole genome shotgun (WGS) entry which is preliminary data.</text>
</comment>
<name>A0A8G2L7E5_PICTO</name>